<evidence type="ECO:0000313" key="2">
    <source>
        <dbReference type="Proteomes" id="UP000824540"/>
    </source>
</evidence>
<dbReference type="AlphaFoldDB" id="A0A8T2NW53"/>
<gene>
    <name evidence="1" type="ORF">JZ751_009736</name>
</gene>
<protein>
    <submittedName>
        <fullName evidence="1">Uncharacterized protein</fullName>
    </submittedName>
</protein>
<name>A0A8T2NW53_9TELE</name>
<sequence length="133" mass="14522">MEHSLNMPTAAHPANVSTRHILSWSSGIQMFPQVQKPSHEVEAHLRTSSFPPGDDIIRPPFASVSSWPNFSPYCISGPVPVSRLSLHADSLTADRNFCSSDLLIAGCSAHSRCNETQAFDIPRGEATLEQLQP</sequence>
<proteinExistence type="predicted"/>
<organism evidence="1 2">
    <name type="scientific">Albula glossodonta</name>
    <name type="common">roundjaw bonefish</name>
    <dbReference type="NCBI Taxonomy" id="121402"/>
    <lineage>
        <taxon>Eukaryota</taxon>
        <taxon>Metazoa</taxon>
        <taxon>Chordata</taxon>
        <taxon>Craniata</taxon>
        <taxon>Vertebrata</taxon>
        <taxon>Euteleostomi</taxon>
        <taxon>Actinopterygii</taxon>
        <taxon>Neopterygii</taxon>
        <taxon>Teleostei</taxon>
        <taxon>Albuliformes</taxon>
        <taxon>Albulidae</taxon>
        <taxon>Albula</taxon>
    </lineage>
</organism>
<reference evidence="1" key="1">
    <citation type="thesis" date="2021" institute="BYU ScholarsArchive" country="Provo, UT, USA">
        <title>Applications of and Algorithms for Genome Assembly and Genomic Analyses with an Emphasis on Marine Teleosts.</title>
        <authorList>
            <person name="Pickett B.D."/>
        </authorList>
    </citation>
    <scope>NUCLEOTIDE SEQUENCE</scope>
    <source>
        <strain evidence="1">HI-2016</strain>
    </source>
</reference>
<keyword evidence="2" id="KW-1185">Reference proteome</keyword>
<dbReference type="Proteomes" id="UP000824540">
    <property type="component" value="Unassembled WGS sequence"/>
</dbReference>
<dbReference type="EMBL" id="JAFBMS010000018">
    <property type="protein sequence ID" value="KAG9345193.1"/>
    <property type="molecule type" value="Genomic_DNA"/>
</dbReference>
<evidence type="ECO:0000313" key="1">
    <source>
        <dbReference type="EMBL" id="KAG9345193.1"/>
    </source>
</evidence>
<comment type="caution">
    <text evidence="1">The sequence shown here is derived from an EMBL/GenBank/DDBJ whole genome shotgun (WGS) entry which is preliminary data.</text>
</comment>
<accession>A0A8T2NW53</accession>